<dbReference type="EMBL" id="JADCNM010000001">
    <property type="protein sequence ID" value="KAG0502684.1"/>
    <property type="molecule type" value="Genomic_DNA"/>
</dbReference>
<organism evidence="2 3">
    <name type="scientific">Vanilla planifolia</name>
    <name type="common">Vanilla</name>
    <dbReference type="NCBI Taxonomy" id="51239"/>
    <lineage>
        <taxon>Eukaryota</taxon>
        <taxon>Viridiplantae</taxon>
        <taxon>Streptophyta</taxon>
        <taxon>Embryophyta</taxon>
        <taxon>Tracheophyta</taxon>
        <taxon>Spermatophyta</taxon>
        <taxon>Magnoliopsida</taxon>
        <taxon>Liliopsida</taxon>
        <taxon>Asparagales</taxon>
        <taxon>Orchidaceae</taxon>
        <taxon>Vanilloideae</taxon>
        <taxon>Vanilleae</taxon>
        <taxon>Vanilla</taxon>
    </lineage>
</organism>
<evidence type="ECO:0000256" key="1">
    <source>
        <dbReference type="SAM" id="MobiDB-lite"/>
    </source>
</evidence>
<feature type="compositionally biased region" description="Acidic residues" evidence="1">
    <location>
        <begin position="1"/>
        <end position="10"/>
    </location>
</feature>
<accession>A0A835S233</accession>
<feature type="region of interest" description="Disordered" evidence="1">
    <location>
        <begin position="1"/>
        <end position="100"/>
    </location>
</feature>
<reference evidence="2 3" key="1">
    <citation type="journal article" date="2020" name="Nat. Food">
        <title>A phased Vanilla planifolia genome enables genetic improvement of flavour and production.</title>
        <authorList>
            <person name="Hasing T."/>
            <person name="Tang H."/>
            <person name="Brym M."/>
            <person name="Khazi F."/>
            <person name="Huang T."/>
            <person name="Chambers A.H."/>
        </authorList>
    </citation>
    <scope>NUCLEOTIDE SEQUENCE [LARGE SCALE GENOMIC DNA]</scope>
    <source>
        <tissue evidence="2">Leaf</tissue>
    </source>
</reference>
<protein>
    <submittedName>
        <fullName evidence="2">Uncharacterized protein</fullName>
    </submittedName>
</protein>
<name>A0A835S233_VANPL</name>
<proteinExistence type="predicted"/>
<evidence type="ECO:0000313" key="3">
    <source>
        <dbReference type="Proteomes" id="UP000639772"/>
    </source>
</evidence>
<comment type="caution">
    <text evidence="2">The sequence shown here is derived from an EMBL/GenBank/DDBJ whole genome shotgun (WGS) entry which is preliminary data.</text>
</comment>
<evidence type="ECO:0000313" key="2">
    <source>
        <dbReference type="EMBL" id="KAG0502684.1"/>
    </source>
</evidence>
<gene>
    <name evidence="2" type="ORF">HPP92_002756</name>
</gene>
<feature type="compositionally biased region" description="Low complexity" evidence="1">
    <location>
        <begin position="63"/>
        <end position="76"/>
    </location>
</feature>
<sequence length="100" mass="9970">MEDAGGEEDWGGGVGGVESRNGDGIGVGIETGVAAGRKPAGEEGGGEVGGRESRNPNGDGDLSSSDSAAAEAFAMAMGPRKSPMGKVEEEEERKAKMSAE</sequence>
<dbReference type="Proteomes" id="UP000639772">
    <property type="component" value="Chromosome 1"/>
</dbReference>
<dbReference type="AlphaFoldDB" id="A0A835S233"/>